<reference evidence="3" key="1">
    <citation type="submission" date="2018-05" db="EMBL/GenBank/DDBJ databases">
        <authorList>
            <person name="Lanie J.A."/>
            <person name="Ng W.-L."/>
            <person name="Kazmierczak K.M."/>
            <person name="Andrzejewski T.M."/>
            <person name="Davidsen T.M."/>
            <person name="Wayne K.J."/>
            <person name="Tettelin H."/>
            <person name="Glass J.I."/>
            <person name="Rusch D."/>
            <person name="Podicherti R."/>
            <person name="Tsui H.-C.T."/>
            <person name="Winkler M.E."/>
        </authorList>
    </citation>
    <scope>NUCLEOTIDE SEQUENCE</scope>
</reference>
<proteinExistence type="predicted"/>
<dbReference type="Pfam" id="PF23357">
    <property type="entry name" value="DUF7088"/>
    <property type="match status" value="1"/>
</dbReference>
<feature type="domain" description="DUF7088" evidence="2">
    <location>
        <begin position="98"/>
        <end position="162"/>
    </location>
</feature>
<keyword evidence="1" id="KW-0472">Membrane</keyword>
<gene>
    <name evidence="3" type="ORF">METZ01_LOCUS178281</name>
</gene>
<feature type="transmembrane region" description="Helical" evidence="1">
    <location>
        <begin position="34"/>
        <end position="54"/>
    </location>
</feature>
<sequence>MDKKLIPGLALLVGAGLLFASVVAYAVLLEVVLWNALLGVLGLGLVIVGVVSLRREMGSIFRQRRAEVSLFTLGLVGIYISVGYFSLVYPLRFDMTEAGLHSLSGQTTKMLQRLERPVHIVFFHSHQMKETVELYELFAKESDNVTVEFYDPALNPAQARLHGIRFPGTAVMMSEERRREVNGDGEADIANGILRISQGA</sequence>
<evidence type="ECO:0000259" key="2">
    <source>
        <dbReference type="Pfam" id="PF23357"/>
    </source>
</evidence>
<dbReference type="EMBL" id="UINC01034497">
    <property type="protein sequence ID" value="SVB25427.1"/>
    <property type="molecule type" value="Genomic_DNA"/>
</dbReference>
<accession>A0A382CJD7</accession>
<dbReference type="InterPro" id="IPR055396">
    <property type="entry name" value="DUF7088"/>
</dbReference>
<protein>
    <recommendedName>
        <fullName evidence="2">DUF7088 domain-containing protein</fullName>
    </recommendedName>
</protein>
<feature type="non-terminal residue" evidence="3">
    <location>
        <position position="200"/>
    </location>
</feature>
<keyword evidence="1" id="KW-0812">Transmembrane</keyword>
<dbReference type="AlphaFoldDB" id="A0A382CJD7"/>
<evidence type="ECO:0000313" key="3">
    <source>
        <dbReference type="EMBL" id="SVB25427.1"/>
    </source>
</evidence>
<organism evidence="3">
    <name type="scientific">marine metagenome</name>
    <dbReference type="NCBI Taxonomy" id="408172"/>
    <lineage>
        <taxon>unclassified sequences</taxon>
        <taxon>metagenomes</taxon>
        <taxon>ecological metagenomes</taxon>
    </lineage>
</organism>
<feature type="transmembrane region" description="Helical" evidence="1">
    <location>
        <begin position="66"/>
        <end position="87"/>
    </location>
</feature>
<name>A0A382CJD7_9ZZZZ</name>
<keyword evidence="1" id="KW-1133">Transmembrane helix</keyword>
<dbReference type="Gene3D" id="3.40.30.10">
    <property type="entry name" value="Glutaredoxin"/>
    <property type="match status" value="1"/>
</dbReference>
<evidence type="ECO:0000256" key="1">
    <source>
        <dbReference type="SAM" id="Phobius"/>
    </source>
</evidence>